<dbReference type="Gene3D" id="3.90.1030.10">
    <property type="entry name" value="Ribosomal protein L17"/>
    <property type="match status" value="1"/>
</dbReference>
<evidence type="ECO:0000313" key="7">
    <source>
        <dbReference type="Proteomes" id="UP000317318"/>
    </source>
</evidence>
<feature type="region of interest" description="Disordered" evidence="5">
    <location>
        <begin position="157"/>
        <end position="217"/>
    </location>
</feature>
<dbReference type="GO" id="GO:0003735">
    <property type="term" value="F:structural constituent of ribosome"/>
    <property type="evidence" value="ECO:0007669"/>
    <property type="project" value="InterPro"/>
</dbReference>
<dbReference type="PANTHER" id="PTHR14413">
    <property type="entry name" value="RIBOSOMAL PROTEIN L17"/>
    <property type="match status" value="1"/>
</dbReference>
<keyword evidence="2 6" id="KW-0689">Ribosomal protein</keyword>
<feature type="compositionally biased region" description="Acidic residues" evidence="5">
    <location>
        <begin position="168"/>
        <end position="191"/>
    </location>
</feature>
<name>A0A517R0U9_9PLAN</name>
<dbReference type="InterPro" id="IPR036373">
    <property type="entry name" value="Ribosomal_bL17_sf"/>
</dbReference>
<evidence type="ECO:0000256" key="2">
    <source>
        <dbReference type="ARBA" id="ARBA00022980"/>
    </source>
</evidence>
<dbReference type="InterPro" id="IPR000456">
    <property type="entry name" value="Ribosomal_bL17"/>
</dbReference>
<dbReference type="Pfam" id="PF01196">
    <property type="entry name" value="Ribosomal_L17"/>
    <property type="match status" value="1"/>
</dbReference>
<dbReference type="AlphaFoldDB" id="A0A517R0U9"/>
<keyword evidence="3" id="KW-0687">Ribonucleoprotein</keyword>
<evidence type="ECO:0000256" key="4">
    <source>
        <dbReference type="ARBA" id="ARBA00035494"/>
    </source>
</evidence>
<dbReference type="GO" id="GO:0006412">
    <property type="term" value="P:translation"/>
    <property type="evidence" value="ECO:0007669"/>
    <property type="project" value="InterPro"/>
</dbReference>
<accession>A0A517R0U9</accession>
<gene>
    <name evidence="6" type="primary">rplQ</name>
    <name evidence="6" type="ORF">Pan189_18810</name>
</gene>
<dbReference type="GO" id="GO:0022625">
    <property type="term" value="C:cytosolic large ribosomal subunit"/>
    <property type="evidence" value="ECO:0007669"/>
    <property type="project" value="TreeGrafter"/>
</dbReference>
<dbReference type="InterPro" id="IPR047859">
    <property type="entry name" value="Ribosomal_bL17_CS"/>
</dbReference>
<dbReference type="SUPFAM" id="SSF64263">
    <property type="entry name" value="Prokaryotic ribosomal protein L17"/>
    <property type="match status" value="1"/>
</dbReference>
<sequence length="217" mass="24498">MFRNMAASLIKSVRIDEDDPDRPKVPGRIVTTVPKAKELRPFVERLITIAKKAQHSEEAAAEHATNAERNSDAWRQWRQSDEWQKWSEAKAPSITARRRAYSLLRDHDAVDILFDELVKRFAERDGGYTRVVRLAERRLGDNGQQALIEFVGVKDRTRRAPSQAPLVTDDEEETTEDESAESTEQVDDSTDSPEATAASEAEADETESAAEDEDQKS</sequence>
<evidence type="ECO:0000256" key="5">
    <source>
        <dbReference type="SAM" id="MobiDB-lite"/>
    </source>
</evidence>
<dbReference type="PROSITE" id="PS01167">
    <property type="entry name" value="RIBOSOMAL_L17"/>
    <property type="match status" value="1"/>
</dbReference>
<evidence type="ECO:0000313" key="6">
    <source>
        <dbReference type="EMBL" id="QDT37501.1"/>
    </source>
</evidence>
<reference evidence="6 7" key="1">
    <citation type="submission" date="2019-02" db="EMBL/GenBank/DDBJ databases">
        <title>Deep-cultivation of Planctomycetes and their phenomic and genomic characterization uncovers novel biology.</title>
        <authorList>
            <person name="Wiegand S."/>
            <person name="Jogler M."/>
            <person name="Boedeker C."/>
            <person name="Pinto D."/>
            <person name="Vollmers J."/>
            <person name="Rivas-Marin E."/>
            <person name="Kohn T."/>
            <person name="Peeters S.H."/>
            <person name="Heuer A."/>
            <person name="Rast P."/>
            <person name="Oberbeckmann S."/>
            <person name="Bunk B."/>
            <person name="Jeske O."/>
            <person name="Meyerdierks A."/>
            <person name="Storesund J.E."/>
            <person name="Kallscheuer N."/>
            <person name="Luecker S."/>
            <person name="Lage O.M."/>
            <person name="Pohl T."/>
            <person name="Merkel B.J."/>
            <person name="Hornburger P."/>
            <person name="Mueller R.-W."/>
            <person name="Bruemmer F."/>
            <person name="Labrenz M."/>
            <person name="Spormann A.M."/>
            <person name="Op den Camp H."/>
            <person name="Overmann J."/>
            <person name="Amann R."/>
            <person name="Jetten M.S.M."/>
            <person name="Mascher T."/>
            <person name="Medema M.H."/>
            <person name="Devos D.P."/>
            <person name="Kaster A.-K."/>
            <person name="Ovreas L."/>
            <person name="Rohde M."/>
            <person name="Galperin M.Y."/>
            <person name="Jogler C."/>
        </authorList>
    </citation>
    <scope>NUCLEOTIDE SEQUENCE [LARGE SCALE GENOMIC DNA]</scope>
    <source>
        <strain evidence="6 7">Pan189</strain>
    </source>
</reference>
<dbReference type="Proteomes" id="UP000317318">
    <property type="component" value="Chromosome"/>
</dbReference>
<proteinExistence type="inferred from homology"/>
<dbReference type="PANTHER" id="PTHR14413:SF16">
    <property type="entry name" value="LARGE RIBOSOMAL SUBUNIT PROTEIN BL17M"/>
    <property type="match status" value="1"/>
</dbReference>
<dbReference type="EMBL" id="CP036268">
    <property type="protein sequence ID" value="QDT37501.1"/>
    <property type="molecule type" value="Genomic_DNA"/>
</dbReference>
<feature type="compositionally biased region" description="Acidic residues" evidence="5">
    <location>
        <begin position="201"/>
        <end position="217"/>
    </location>
</feature>
<evidence type="ECO:0000256" key="3">
    <source>
        <dbReference type="ARBA" id="ARBA00023274"/>
    </source>
</evidence>
<dbReference type="KEGG" id="svp:Pan189_18810"/>
<keyword evidence="7" id="KW-1185">Reference proteome</keyword>
<protein>
    <recommendedName>
        <fullName evidence="4">50S ribosomal protein L17</fullName>
    </recommendedName>
</protein>
<comment type="similarity">
    <text evidence="1">Belongs to the bacterial ribosomal protein bL17 family.</text>
</comment>
<evidence type="ECO:0000256" key="1">
    <source>
        <dbReference type="ARBA" id="ARBA00008777"/>
    </source>
</evidence>
<organism evidence="6 7">
    <name type="scientific">Stratiformator vulcanicus</name>
    <dbReference type="NCBI Taxonomy" id="2527980"/>
    <lineage>
        <taxon>Bacteria</taxon>
        <taxon>Pseudomonadati</taxon>
        <taxon>Planctomycetota</taxon>
        <taxon>Planctomycetia</taxon>
        <taxon>Planctomycetales</taxon>
        <taxon>Planctomycetaceae</taxon>
        <taxon>Stratiformator</taxon>
    </lineage>
</organism>